<evidence type="ECO:0000256" key="4">
    <source>
        <dbReference type="PROSITE-ProRule" id="PRU00146"/>
    </source>
</evidence>
<evidence type="ECO:0000313" key="6">
    <source>
        <dbReference type="EMBL" id="KAK6114940.1"/>
    </source>
</evidence>
<dbReference type="InterPro" id="IPR001965">
    <property type="entry name" value="Znf_PHD"/>
</dbReference>
<dbReference type="Gene3D" id="2.30.30.1150">
    <property type="match status" value="1"/>
</dbReference>
<dbReference type="PANTHER" id="PTHR47162:SF9">
    <property type="entry name" value="PHD FINGER PROTEIN EHD3-LIKE"/>
    <property type="match status" value="1"/>
</dbReference>
<keyword evidence="3" id="KW-0862">Zinc</keyword>
<evidence type="ECO:0000313" key="7">
    <source>
        <dbReference type="Proteomes" id="UP001318860"/>
    </source>
</evidence>
<proteinExistence type="predicted"/>
<protein>
    <recommendedName>
        <fullName evidence="5">PHD-type domain-containing protein</fullName>
    </recommendedName>
</protein>
<comment type="caution">
    <text evidence="6">The sequence shown here is derived from an EMBL/GenBank/DDBJ whole genome shotgun (WGS) entry which is preliminary data.</text>
</comment>
<dbReference type="InterPro" id="IPR013083">
    <property type="entry name" value="Znf_RING/FYVE/PHD"/>
</dbReference>
<keyword evidence="7" id="KW-1185">Reference proteome</keyword>
<evidence type="ECO:0000256" key="1">
    <source>
        <dbReference type="ARBA" id="ARBA00022723"/>
    </source>
</evidence>
<dbReference type="EMBL" id="JABTTQ020003506">
    <property type="protein sequence ID" value="KAK6114940.1"/>
    <property type="molecule type" value="Genomic_DNA"/>
</dbReference>
<dbReference type="Proteomes" id="UP001318860">
    <property type="component" value="Unassembled WGS sequence"/>
</dbReference>
<gene>
    <name evidence="6" type="ORF">DH2020_007209</name>
</gene>
<dbReference type="InterPro" id="IPR019786">
    <property type="entry name" value="Zinc_finger_PHD-type_CS"/>
</dbReference>
<accession>A0ABR0TYH0</accession>
<sequence>MVEAHKGNNVLGGGIYKEVVEPTVDAAKLNGSATDKRNGSSGSGGGLLTYKRRRSARVVEQGMVSDNPETQLVEKVWFLHLILQSTKKSYDQASQERSHARGFASHDCSLEHKRNIVLGKICQSLETEGFLRKCIQDALAFHPGSGSKTTVNESVRSCEAGSKCSPTASVHDGSIFFDIIMSEKFAQLCNLLLEHGIMADKVIDLSHINSRMKEKVYESSPMLFHSDIQQLQKLGNDIIALAKCLSDKTMTSFREQVGSSAQSISEDGRHEKPELPKPACALDEVQNCRHCGETTDGKNGLVCDSCEEMYHISCIKPAVKEIPVRNWYCGNCTAKGIESPHDNCIACERLNAFTSPSDGCGEDELVYQKAPDEMDDKVLQFCKACRMEVSNGDDYRICGHSFCAHKFYHIKCLTSKQLISYGPCWYCPSCLCRACFVDRDDDKIVLCDGCDHAYHIYCMQPPRAAIPTGKWFCTKCDAGIQRVEEAINKSGGVDMLLNAAKTLNYDENVAAIG</sequence>
<dbReference type="PROSITE" id="PS01359">
    <property type="entry name" value="ZF_PHD_1"/>
    <property type="match status" value="1"/>
</dbReference>
<evidence type="ECO:0000256" key="3">
    <source>
        <dbReference type="ARBA" id="ARBA00022833"/>
    </source>
</evidence>
<evidence type="ECO:0000256" key="2">
    <source>
        <dbReference type="ARBA" id="ARBA00022771"/>
    </source>
</evidence>
<feature type="domain" description="PHD-type" evidence="5">
    <location>
        <begin position="285"/>
        <end position="335"/>
    </location>
</feature>
<dbReference type="PANTHER" id="PTHR47162">
    <property type="entry name" value="OS02G0192300 PROTEIN"/>
    <property type="match status" value="1"/>
</dbReference>
<dbReference type="SUPFAM" id="SSF57903">
    <property type="entry name" value="FYVE/PHD zinc finger"/>
    <property type="match status" value="2"/>
</dbReference>
<reference evidence="6 7" key="1">
    <citation type="journal article" date="2021" name="Comput. Struct. Biotechnol. J.">
        <title>De novo genome assembly of the potent medicinal plant Rehmannia glutinosa using nanopore technology.</title>
        <authorList>
            <person name="Ma L."/>
            <person name="Dong C."/>
            <person name="Song C."/>
            <person name="Wang X."/>
            <person name="Zheng X."/>
            <person name="Niu Y."/>
            <person name="Chen S."/>
            <person name="Feng W."/>
        </authorList>
    </citation>
    <scope>NUCLEOTIDE SEQUENCE [LARGE SCALE GENOMIC DNA]</scope>
    <source>
        <strain evidence="6">DH-2019</strain>
    </source>
</reference>
<organism evidence="6 7">
    <name type="scientific">Rehmannia glutinosa</name>
    <name type="common">Chinese foxglove</name>
    <dbReference type="NCBI Taxonomy" id="99300"/>
    <lineage>
        <taxon>Eukaryota</taxon>
        <taxon>Viridiplantae</taxon>
        <taxon>Streptophyta</taxon>
        <taxon>Embryophyta</taxon>
        <taxon>Tracheophyta</taxon>
        <taxon>Spermatophyta</taxon>
        <taxon>Magnoliopsida</taxon>
        <taxon>eudicotyledons</taxon>
        <taxon>Gunneridae</taxon>
        <taxon>Pentapetalae</taxon>
        <taxon>asterids</taxon>
        <taxon>lamiids</taxon>
        <taxon>Lamiales</taxon>
        <taxon>Orobanchaceae</taxon>
        <taxon>Rehmannieae</taxon>
        <taxon>Rehmannia</taxon>
    </lineage>
</organism>
<name>A0ABR0TYH0_REHGL</name>
<dbReference type="SMART" id="SM00249">
    <property type="entry name" value="PHD"/>
    <property type="match status" value="3"/>
</dbReference>
<keyword evidence="2 4" id="KW-0863">Zinc-finger</keyword>
<dbReference type="PROSITE" id="PS50016">
    <property type="entry name" value="ZF_PHD_2"/>
    <property type="match status" value="2"/>
</dbReference>
<dbReference type="Pfam" id="PF00628">
    <property type="entry name" value="PHD"/>
    <property type="match status" value="2"/>
</dbReference>
<dbReference type="InterPro" id="IPR011011">
    <property type="entry name" value="Znf_FYVE_PHD"/>
</dbReference>
<dbReference type="Gene3D" id="3.30.40.10">
    <property type="entry name" value="Zinc/RING finger domain, C3HC4 (zinc finger)"/>
    <property type="match status" value="1"/>
</dbReference>
<evidence type="ECO:0000259" key="5">
    <source>
        <dbReference type="PROSITE" id="PS50016"/>
    </source>
</evidence>
<dbReference type="InterPro" id="IPR019787">
    <property type="entry name" value="Znf_PHD-finger"/>
</dbReference>
<keyword evidence="1" id="KW-0479">Metal-binding</keyword>
<feature type="domain" description="PHD-type" evidence="5">
    <location>
        <begin position="429"/>
        <end position="479"/>
    </location>
</feature>